<gene>
    <name evidence="2" type="ORF">IQ782_24700</name>
</gene>
<feature type="transmembrane region" description="Helical" evidence="1">
    <location>
        <begin position="154"/>
        <end position="178"/>
    </location>
</feature>
<organism evidence="2 3">
    <name type="scientific">Salipiger mangrovisoli</name>
    <dbReference type="NCBI Taxonomy" id="2865933"/>
    <lineage>
        <taxon>Bacteria</taxon>
        <taxon>Pseudomonadati</taxon>
        <taxon>Pseudomonadota</taxon>
        <taxon>Alphaproteobacteria</taxon>
        <taxon>Rhodobacterales</taxon>
        <taxon>Roseobacteraceae</taxon>
        <taxon>Salipiger</taxon>
    </lineage>
</organism>
<protein>
    <submittedName>
        <fullName evidence="2">DUF4405 domain-containing protein</fullName>
    </submittedName>
</protein>
<feature type="transmembrane region" description="Helical" evidence="1">
    <location>
        <begin position="113"/>
        <end position="133"/>
    </location>
</feature>
<feature type="transmembrane region" description="Helical" evidence="1">
    <location>
        <begin position="12"/>
        <end position="32"/>
    </location>
</feature>
<sequence>MNFRWTRPVPRLLLDGAMLLCLVLAFAYWWLGNGMHEALGTVFLLIVLRHVANNLFWWKGHRGGRMTTQRALNLVLGVLLSVTLVILLVSSLAVSRTLAGWLPIPRIFLMQEVHWFAAYWAIALAALHLGVNWNRIAALLRTATRRPWPRWAGLLAWAIGIAGALQGIASGTLLGFWPRLGFRYSLSMWDFNASVLPFFLHWGAALLTLAVAAQLLLRVVQVPTGLFSGKSRS</sequence>
<accession>A0ABR9X934</accession>
<keyword evidence="1" id="KW-0812">Transmembrane</keyword>
<proteinExistence type="predicted"/>
<evidence type="ECO:0000313" key="2">
    <source>
        <dbReference type="EMBL" id="MBE9640058.1"/>
    </source>
</evidence>
<keyword evidence="3" id="KW-1185">Reference proteome</keyword>
<dbReference type="EMBL" id="JADFFK010000025">
    <property type="protein sequence ID" value="MBE9640058.1"/>
    <property type="molecule type" value="Genomic_DNA"/>
</dbReference>
<keyword evidence="1" id="KW-0472">Membrane</keyword>
<comment type="caution">
    <text evidence="2">The sequence shown here is derived from an EMBL/GenBank/DDBJ whole genome shotgun (WGS) entry which is preliminary data.</text>
</comment>
<dbReference type="RefSeq" id="WP_194137331.1">
    <property type="nucleotide sequence ID" value="NZ_JADFFK010000025.1"/>
</dbReference>
<keyword evidence="1" id="KW-1133">Transmembrane helix</keyword>
<reference evidence="2 3" key="1">
    <citation type="journal article" date="2021" name="Int. J. Syst. Evol. Microbiol.">
        <title>Salipiger mangrovisoli sp. nov., isolated from mangrove soil and the proposal for the reclassification of Paraphaeobacter pallidus as Salipiger pallidus comb. nov.</title>
        <authorList>
            <person name="Du J."/>
            <person name="Liu Y."/>
            <person name="Pei T."/>
            <person name="Deng M.R."/>
            <person name="Zhu H."/>
        </authorList>
    </citation>
    <scope>NUCLEOTIDE SEQUENCE [LARGE SCALE GENOMIC DNA]</scope>
    <source>
        <strain evidence="2 3">6D45A</strain>
    </source>
</reference>
<feature type="transmembrane region" description="Helical" evidence="1">
    <location>
        <begin position="198"/>
        <end position="220"/>
    </location>
</feature>
<evidence type="ECO:0000313" key="3">
    <source>
        <dbReference type="Proteomes" id="UP000607796"/>
    </source>
</evidence>
<feature type="transmembrane region" description="Helical" evidence="1">
    <location>
        <begin position="38"/>
        <end position="58"/>
    </location>
</feature>
<feature type="transmembrane region" description="Helical" evidence="1">
    <location>
        <begin position="70"/>
        <end position="93"/>
    </location>
</feature>
<dbReference type="Proteomes" id="UP000607796">
    <property type="component" value="Unassembled WGS sequence"/>
</dbReference>
<name>A0ABR9X934_9RHOB</name>
<evidence type="ECO:0000256" key="1">
    <source>
        <dbReference type="SAM" id="Phobius"/>
    </source>
</evidence>